<keyword evidence="1" id="KW-0732">Signal</keyword>
<evidence type="ECO:0000313" key="5">
    <source>
        <dbReference type="Proteomes" id="UP000798808"/>
    </source>
</evidence>
<dbReference type="Pfam" id="PF01841">
    <property type="entry name" value="Transglut_core"/>
    <property type="match status" value="1"/>
</dbReference>
<feature type="chain" id="PRO_5047268202" evidence="1">
    <location>
        <begin position="22"/>
        <end position="671"/>
    </location>
</feature>
<dbReference type="EMBL" id="SMLW01000659">
    <property type="protein sequence ID" value="MTI28278.1"/>
    <property type="molecule type" value="Genomic_DNA"/>
</dbReference>
<sequence length="671" mass="76962">MNLFRSCFFIILFCSIHVANAQKVPIKFGKIDESEFVNSHEQFPDAEAIVLADFGTTEFVYANDKGWQYRFDRVVRIKILSKEGYDHANISIPFYEGSGGSKEKVAGLKGATYNLVDGKVEKEKLKNDAIFEEQLSENWYQQKFTFPNVKEGSIIEYEYSILSDYIYNLQSWSFQSTIPVKYSEYRLRIPEYFYYQQVYQGFEPLTIRETDSREETFTIKYTTLPQRGGAVEHREATLKSNSKIYRWAAENLPAIKREPYMTTASDYFTKIEFQLVSIRYPNEPAEVVMGSYEDKFTKSFLESDRFGKLLSRTGFAEEIIAGLTDSIPGEYDKMVQIYEHVKSKMEWNDQYRLFASSNLKSIYKDQKGSVADINLLLVAMLNEAGITAHPVVLSTRSNGKPHPVYPNMSKFNYVIAAAIIDNEYYLLDATQKGLPANTLPEKVLNGSGWLLSQNPHWINLNANTNFSSTNMVSMNISEEGSLQAVLQSRKGSLLSAKARAKYLQETGQKYLKENYGNMTDWQITSSEFDGDEDIYDSFTEKVEFVNEEVELADILYIDPFLFSSINENVFKNETRRFPVDLPAPIQEQYIFTFDIPEGYTVAELPQSQVFGLPNNDASLRFSASVLGSKINIASTVLIRKTFFSPEEYASLRKFYELVVAKYDEQIVLKKI</sequence>
<dbReference type="Proteomes" id="UP000798808">
    <property type="component" value="Unassembled WGS sequence"/>
</dbReference>
<evidence type="ECO:0000259" key="3">
    <source>
        <dbReference type="Pfam" id="PF12969"/>
    </source>
</evidence>
<protein>
    <submittedName>
        <fullName evidence="4">DUF3857 domain-containing protein</fullName>
    </submittedName>
</protein>
<evidence type="ECO:0000256" key="1">
    <source>
        <dbReference type="SAM" id="SignalP"/>
    </source>
</evidence>
<feature type="domain" description="DUF3857" evidence="3">
    <location>
        <begin position="75"/>
        <end position="254"/>
    </location>
</feature>
<dbReference type="RefSeq" id="WP_155175653.1">
    <property type="nucleotide sequence ID" value="NZ_BAAAFL010000012.1"/>
</dbReference>
<feature type="signal peptide" evidence="1">
    <location>
        <begin position="1"/>
        <end position="21"/>
    </location>
</feature>
<dbReference type="Gene3D" id="2.60.120.1130">
    <property type="match status" value="1"/>
</dbReference>
<gene>
    <name evidence="4" type="ORF">E1163_25200</name>
</gene>
<comment type="caution">
    <text evidence="4">The sequence shown here is derived from an EMBL/GenBank/DDBJ whole genome shotgun (WGS) entry which is preliminary data.</text>
</comment>
<accession>A0ABW9RYI8</accession>
<organism evidence="4 5">
    <name type="scientific">Fulvivirga kasyanovii</name>
    <dbReference type="NCBI Taxonomy" id="396812"/>
    <lineage>
        <taxon>Bacteria</taxon>
        <taxon>Pseudomonadati</taxon>
        <taxon>Bacteroidota</taxon>
        <taxon>Cytophagia</taxon>
        <taxon>Cytophagales</taxon>
        <taxon>Fulvivirgaceae</taxon>
        <taxon>Fulvivirga</taxon>
    </lineage>
</organism>
<proteinExistence type="predicted"/>
<dbReference type="InterPro" id="IPR002931">
    <property type="entry name" value="Transglutaminase-like"/>
</dbReference>
<name>A0ABW9RYI8_9BACT</name>
<dbReference type="SUPFAM" id="SSF54001">
    <property type="entry name" value="Cysteine proteinases"/>
    <property type="match status" value="1"/>
</dbReference>
<feature type="domain" description="Transglutaminase-like" evidence="2">
    <location>
        <begin position="322"/>
        <end position="407"/>
    </location>
</feature>
<dbReference type="Pfam" id="PF12969">
    <property type="entry name" value="DUF3857"/>
    <property type="match status" value="1"/>
</dbReference>
<evidence type="ECO:0000313" key="4">
    <source>
        <dbReference type="EMBL" id="MTI28278.1"/>
    </source>
</evidence>
<reference evidence="4 5" key="1">
    <citation type="submission" date="2019-02" db="EMBL/GenBank/DDBJ databases">
        <authorList>
            <person name="Goldberg S.R."/>
            <person name="Haltli B.A."/>
            <person name="Correa H."/>
            <person name="Russell K.G."/>
        </authorList>
    </citation>
    <scope>NUCLEOTIDE SEQUENCE [LARGE SCALE GENOMIC DNA]</scope>
    <source>
        <strain evidence="4 5">JCM 16186</strain>
    </source>
</reference>
<dbReference type="InterPro" id="IPR024618">
    <property type="entry name" value="DUF3857"/>
</dbReference>
<keyword evidence="5" id="KW-1185">Reference proteome</keyword>
<dbReference type="InterPro" id="IPR038765">
    <property type="entry name" value="Papain-like_cys_pep_sf"/>
</dbReference>
<dbReference type="Gene3D" id="2.60.40.3140">
    <property type="match status" value="1"/>
</dbReference>
<evidence type="ECO:0000259" key="2">
    <source>
        <dbReference type="Pfam" id="PF01841"/>
    </source>
</evidence>
<dbReference type="Gene3D" id="3.10.620.30">
    <property type="match status" value="1"/>
</dbReference>